<reference evidence="1 2" key="1">
    <citation type="submission" date="2020-08" db="EMBL/GenBank/DDBJ databases">
        <title>Genomic Encyclopedia of Type Strains, Phase III (KMG-III): the genomes of soil and plant-associated and newly described type strains.</title>
        <authorList>
            <person name="Whitman W."/>
        </authorList>
    </citation>
    <scope>NUCLEOTIDE SEQUENCE [LARGE SCALE GENOMIC DNA]</scope>
    <source>
        <strain evidence="1 2">CECT 8960</strain>
    </source>
</reference>
<dbReference type="SUPFAM" id="SSF52833">
    <property type="entry name" value="Thioredoxin-like"/>
    <property type="match status" value="1"/>
</dbReference>
<dbReference type="InterPro" id="IPR010296">
    <property type="entry name" value="DUF899_thioredox"/>
</dbReference>
<name>A0A7W7VEV0_9PSEU</name>
<organism evidence="1 2">
    <name type="scientific">Actinophytocola algeriensis</name>
    <dbReference type="NCBI Taxonomy" id="1768010"/>
    <lineage>
        <taxon>Bacteria</taxon>
        <taxon>Bacillati</taxon>
        <taxon>Actinomycetota</taxon>
        <taxon>Actinomycetes</taxon>
        <taxon>Pseudonocardiales</taxon>
        <taxon>Pseudonocardiaceae</taxon>
    </lineage>
</organism>
<dbReference type="InterPro" id="IPR036249">
    <property type="entry name" value="Thioredoxin-like_sf"/>
</dbReference>
<sequence>MNLPKVVRREEWLDARKELLTREKALTKARDELAAARRSLPMVPVEKEYVFDGPGGPTTLLDLFDGRRQLIVDHLMWAYDVDEDGNEVPRDTGCPSCSAHADNIGHLVHLHQRDTSFVAVSRAPFAKIAPFRERMGWTFPWYSSHGSDFNHDYHVTLDERVRPVLLNYRTVDELAAQGFEWSPARRGDYPGMSAFLRDGDRVFHTYSTFARGLEQVGGTLYYLDMTALGRQEPWEKPEGRATAFGVQAGSPDLRFHDEY</sequence>
<evidence type="ECO:0000313" key="1">
    <source>
        <dbReference type="EMBL" id="MBB4907633.1"/>
    </source>
</evidence>
<dbReference type="EMBL" id="JACHJQ010000004">
    <property type="protein sequence ID" value="MBB4907633.1"/>
    <property type="molecule type" value="Genomic_DNA"/>
</dbReference>
<keyword evidence="2" id="KW-1185">Reference proteome</keyword>
<gene>
    <name evidence="1" type="ORF">FHR82_003875</name>
</gene>
<comment type="caution">
    <text evidence="1">The sequence shown here is derived from an EMBL/GenBank/DDBJ whole genome shotgun (WGS) entry which is preliminary data.</text>
</comment>
<dbReference type="Proteomes" id="UP000520767">
    <property type="component" value="Unassembled WGS sequence"/>
</dbReference>
<dbReference type="Pfam" id="PF05988">
    <property type="entry name" value="DUF899"/>
    <property type="match status" value="1"/>
</dbReference>
<accession>A0A7W7VEV0</accession>
<dbReference type="AlphaFoldDB" id="A0A7W7VEV0"/>
<evidence type="ECO:0000313" key="2">
    <source>
        <dbReference type="Proteomes" id="UP000520767"/>
    </source>
</evidence>
<dbReference type="RefSeq" id="WP_184811801.1">
    <property type="nucleotide sequence ID" value="NZ_JACHJQ010000004.1"/>
</dbReference>
<protein>
    <submittedName>
        <fullName evidence="1">Putative dithiol-disulfide oxidoreductase (DUF899 family)</fullName>
    </submittedName>
</protein>
<proteinExistence type="predicted"/>